<evidence type="ECO:0000256" key="1">
    <source>
        <dbReference type="ARBA" id="ARBA00022679"/>
    </source>
</evidence>
<accession>A0A4R3MV57</accession>
<keyword evidence="2 4" id="KW-0012">Acyltransferase</keyword>
<sequence length="233" mass="25920">MISTATAKIINILPDRFVTYISKKVVNKLLKKYATINIEGSENLKEIKTPTIFICNHLSNSDGLVLDKALKEIDPTFVAGVKLSNNAVTSIGINAIKTTNIKPNTADNEGLKKIINLVKQGESLLIFPEGTRSRVGSLIEAKRGTLLIARMTGAPIVPIGLYGTEKLLPIKKEGDMSGETFNHADVYINIGKQFEFPKRSKEQDKKEYDDFTTNYIMKKIAELLPENYRGVYK</sequence>
<dbReference type="RefSeq" id="WP_132249881.1">
    <property type="nucleotide sequence ID" value="NZ_SMAL01000001.1"/>
</dbReference>
<proteinExistence type="predicted"/>
<dbReference type="CDD" id="cd07989">
    <property type="entry name" value="LPLAT_AGPAT-like"/>
    <property type="match status" value="1"/>
</dbReference>
<comment type="caution">
    <text evidence="4">The sequence shown here is derived from an EMBL/GenBank/DDBJ whole genome shotgun (WGS) entry which is preliminary data.</text>
</comment>
<keyword evidence="1 4" id="KW-0808">Transferase</keyword>
<evidence type="ECO:0000313" key="5">
    <source>
        <dbReference type="Proteomes" id="UP000294902"/>
    </source>
</evidence>
<reference evidence="4 5" key="1">
    <citation type="submission" date="2019-03" db="EMBL/GenBank/DDBJ databases">
        <title>Genomic Encyclopedia of Type Strains, Phase IV (KMG-IV): sequencing the most valuable type-strain genomes for metagenomic binning, comparative biology and taxonomic classification.</title>
        <authorList>
            <person name="Goeker M."/>
        </authorList>
    </citation>
    <scope>NUCLEOTIDE SEQUENCE [LARGE SCALE GENOMIC DNA]</scope>
    <source>
        <strain evidence="4 5">DSM 24629</strain>
    </source>
</reference>
<dbReference type="InterPro" id="IPR002123">
    <property type="entry name" value="Plipid/glycerol_acylTrfase"/>
</dbReference>
<dbReference type="OrthoDB" id="9803035at2"/>
<dbReference type="AlphaFoldDB" id="A0A4R3MV57"/>
<protein>
    <submittedName>
        <fullName evidence="4">1-acyl-sn-glycerol-3-phosphate acyltransferase</fullName>
    </submittedName>
</protein>
<dbReference type="PANTHER" id="PTHR10434:SF40">
    <property type="entry name" value="1-ACYL-SN-GLYCEROL-3-PHOSPHATE ACYLTRANSFERASE"/>
    <property type="match status" value="1"/>
</dbReference>
<dbReference type="Proteomes" id="UP000294902">
    <property type="component" value="Unassembled WGS sequence"/>
</dbReference>
<dbReference type="SUPFAM" id="SSF69593">
    <property type="entry name" value="Glycerol-3-phosphate (1)-acyltransferase"/>
    <property type="match status" value="1"/>
</dbReference>
<organism evidence="4 5">
    <name type="scientific">Natranaerovirga pectinivora</name>
    <dbReference type="NCBI Taxonomy" id="682400"/>
    <lineage>
        <taxon>Bacteria</taxon>
        <taxon>Bacillati</taxon>
        <taxon>Bacillota</taxon>
        <taxon>Clostridia</taxon>
        <taxon>Lachnospirales</taxon>
        <taxon>Natranaerovirgaceae</taxon>
        <taxon>Natranaerovirga</taxon>
    </lineage>
</organism>
<name>A0A4R3MV57_9FIRM</name>
<evidence type="ECO:0000256" key="2">
    <source>
        <dbReference type="ARBA" id="ARBA00023315"/>
    </source>
</evidence>
<feature type="domain" description="Phospholipid/glycerol acyltransferase" evidence="3">
    <location>
        <begin position="51"/>
        <end position="164"/>
    </location>
</feature>
<dbReference type="PANTHER" id="PTHR10434">
    <property type="entry name" value="1-ACYL-SN-GLYCEROL-3-PHOSPHATE ACYLTRANSFERASE"/>
    <property type="match status" value="1"/>
</dbReference>
<dbReference type="GO" id="GO:0003841">
    <property type="term" value="F:1-acylglycerol-3-phosphate O-acyltransferase activity"/>
    <property type="evidence" value="ECO:0007669"/>
    <property type="project" value="TreeGrafter"/>
</dbReference>
<evidence type="ECO:0000313" key="4">
    <source>
        <dbReference type="EMBL" id="TCT17196.1"/>
    </source>
</evidence>
<keyword evidence="5" id="KW-1185">Reference proteome</keyword>
<dbReference type="Pfam" id="PF01553">
    <property type="entry name" value="Acyltransferase"/>
    <property type="match status" value="1"/>
</dbReference>
<dbReference type="SMART" id="SM00563">
    <property type="entry name" value="PlsC"/>
    <property type="match status" value="1"/>
</dbReference>
<dbReference type="GO" id="GO:0006654">
    <property type="term" value="P:phosphatidic acid biosynthetic process"/>
    <property type="evidence" value="ECO:0007669"/>
    <property type="project" value="TreeGrafter"/>
</dbReference>
<evidence type="ECO:0000259" key="3">
    <source>
        <dbReference type="SMART" id="SM00563"/>
    </source>
</evidence>
<dbReference type="EMBL" id="SMAL01000001">
    <property type="protein sequence ID" value="TCT17196.1"/>
    <property type="molecule type" value="Genomic_DNA"/>
</dbReference>
<gene>
    <name evidence="4" type="ORF">EDC18_101494</name>
</gene>